<reference evidence="3" key="1">
    <citation type="submission" date="2025-08" db="UniProtKB">
        <authorList>
            <consortium name="RefSeq"/>
        </authorList>
    </citation>
    <scope>IDENTIFICATION</scope>
</reference>
<keyword evidence="2" id="KW-1185">Reference proteome</keyword>
<evidence type="ECO:0000313" key="2">
    <source>
        <dbReference type="Proteomes" id="UP000189703"/>
    </source>
</evidence>
<dbReference type="Proteomes" id="UP000189703">
    <property type="component" value="Unplaced"/>
</dbReference>
<dbReference type="AlphaFoldDB" id="A0A1U8A341"/>
<accession>A0A1U8A341</accession>
<feature type="region of interest" description="Disordered" evidence="1">
    <location>
        <begin position="47"/>
        <end position="70"/>
    </location>
</feature>
<dbReference type="GeneID" id="104596230"/>
<organism evidence="2 3">
    <name type="scientific">Nelumbo nucifera</name>
    <name type="common">Sacred lotus</name>
    <dbReference type="NCBI Taxonomy" id="4432"/>
    <lineage>
        <taxon>Eukaryota</taxon>
        <taxon>Viridiplantae</taxon>
        <taxon>Streptophyta</taxon>
        <taxon>Embryophyta</taxon>
        <taxon>Tracheophyta</taxon>
        <taxon>Spermatophyta</taxon>
        <taxon>Magnoliopsida</taxon>
        <taxon>Proteales</taxon>
        <taxon>Nelumbonaceae</taxon>
        <taxon>Nelumbo</taxon>
    </lineage>
</organism>
<feature type="compositionally biased region" description="Low complexity" evidence="1">
    <location>
        <begin position="96"/>
        <end position="108"/>
    </location>
</feature>
<evidence type="ECO:0000256" key="1">
    <source>
        <dbReference type="SAM" id="MobiDB-lite"/>
    </source>
</evidence>
<dbReference type="RefSeq" id="XP_010255606.1">
    <property type="nucleotide sequence ID" value="XM_010257304.2"/>
</dbReference>
<sequence>MGIKPKGNAGTSGGTGKKEVICEYCKKPKHTKDKCWKLHPNLVPIGFQKKHDSKRSGSANVAAGPDEEMSASAQLAAMGAEYEKFGKMNSQLGDVTSPSNSSGNSTSSAFTHSGSGVSEGDWEWP</sequence>
<name>A0A1U8A341_NELNU</name>
<dbReference type="KEGG" id="nnu:104596230"/>
<evidence type="ECO:0000313" key="3">
    <source>
        <dbReference type="RefSeq" id="XP_010255606.1"/>
    </source>
</evidence>
<proteinExistence type="predicted"/>
<dbReference type="OrthoDB" id="1738167at2759"/>
<gene>
    <name evidence="3" type="primary">LOC104596230</name>
</gene>
<protein>
    <submittedName>
        <fullName evidence="3">Uncharacterized protein LOC104596230</fullName>
    </submittedName>
</protein>
<feature type="region of interest" description="Disordered" evidence="1">
    <location>
        <begin position="89"/>
        <end position="125"/>
    </location>
</feature>
<dbReference type="InParanoid" id="A0A1U8A341"/>